<dbReference type="AlphaFoldDB" id="A0A2S6C1T0"/>
<dbReference type="Gene3D" id="3.20.20.70">
    <property type="entry name" value="Aldolase class I"/>
    <property type="match status" value="1"/>
</dbReference>
<dbReference type="Proteomes" id="UP000237631">
    <property type="component" value="Unassembled WGS sequence"/>
</dbReference>
<gene>
    <name evidence="9" type="ORF">CBER1_00856</name>
</gene>
<dbReference type="GO" id="GO:0046872">
    <property type="term" value="F:metal ion binding"/>
    <property type="evidence" value="ECO:0007669"/>
    <property type="project" value="UniProtKB-KW"/>
</dbReference>
<dbReference type="UniPathway" id="UPA00896">
    <property type="reaction ID" value="UER00863"/>
</dbReference>
<dbReference type="GO" id="GO:0046951">
    <property type="term" value="P:ketone body biosynthetic process"/>
    <property type="evidence" value="ECO:0007669"/>
    <property type="project" value="TreeGrafter"/>
</dbReference>
<dbReference type="EMBL" id="PNEN01000577">
    <property type="protein sequence ID" value="PPJ53681.1"/>
    <property type="molecule type" value="Genomic_DNA"/>
</dbReference>
<dbReference type="InterPro" id="IPR000891">
    <property type="entry name" value="PYR_CT"/>
</dbReference>
<feature type="region of interest" description="Disordered" evidence="7">
    <location>
        <begin position="130"/>
        <end position="174"/>
    </location>
</feature>
<dbReference type="STRING" id="357750.A0A2S6C1T0"/>
<dbReference type="InterPro" id="IPR043594">
    <property type="entry name" value="HMGL"/>
</dbReference>
<evidence type="ECO:0000256" key="7">
    <source>
        <dbReference type="SAM" id="MobiDB-lite"/>
    </source>
</evidence>
<proteinExistence type="inferred from homology"/>
<evidence type="ECO:0000259" key="8">
    <source>
        <dbReference type="Pfam" id="PF00682"/>
    </source>
</evidence>
<dbReference type="GO" id="GO:0006552">
    <property type="term" value="P:L-leucine catabolic process"/>
    <property type="evidence" value="ECO:0007669"/>
    <property type="project" value="TreeGrafter"/>
</dbReference>
<evidence type="ECO:0000313" key="10">
    <source>
        <dbReference type="Proteomes" id="UP000237631"/>
    </source>
</evidence>
<dbReference type="GO" id="GO:0004419">
    <property type="term" value="F:hydroxymethylglutaryl-CoA lyase activity"/>
    <property type="evidence" value="ECO:0007669"/>
    <property type="project" value="UniProtKB-EC"/>
</dbReference>
<keyword evidence="10" id="KW-1185">Reference proteome</keyword>
<reference evidence="10" key="1">
    <citation type="journal article" date="2017" name="bioRxiv">
        <title>Conservation of a gene cluster reveals novel cercosporin biosynthetic mechanisms and extends production to the genus Colletotrichum.</title>
        <authorList>
            <person name="de Jonge R."/>
            <person name="Ebert M.K."/>
            <person name="Huitt-Roehl C.R."/>
            <person name="Pal P."/>
            <person name="Suttle J.C."/>
            <person name="Spanner R.E."/>
            <person name="Neubauer J.D."/>
            <person name="Jurick W.M.II."/>
            <person name="Stott K.A."/>
            <person name="Secor G.A."/>
            <person name="Thomma B.P.H.J."/>
            <person name="Van de Peer Y."/>
            <person name="Townsend C.A."/>
            <person name="Bolton M.D."/>
        </authorList>
    </citation>
    <scope>NUCLEOTIDE SEQUENCE [LARGE SCALE GENOMIC DNA]</scope>
    <source>
        <strain evidence="10">CBS538.71</strain>
    </source>
</reference>
<dbReference type="EC" id="4.1.3.4" evidence="3"/>
<dbReference type="InterPro" id="IPR013785">
    <property type="entry name" value="Aldolase_TIM"/>
</dbReference>
<sequence>MSPTPLRCLARQLSSQSSKRTFATSHRTLADYVRIVEVGPRDGLQNEKTSIPPETKIELVHRLAKTGLKTIEAGSFVHPKWVPQMAASDKVLSSILTTPPPGDVTYQWLLPNMKGLDNYFKVMNTSSSAPYGYPTPPPSPTGTDNGPALNTSSQDPNAMPSATSGVDAMSKAKTGGQRHEVSIFMAATESFSKKNTNCSIQESLDRFAPLIAESSKAGYPILTAWRTWRLHSLN</sequence>
<feature type="domain" description="Pyruvate carboxyltransferase" evidence="8">
    <location>
        <begin position="33"/>
        <end position="118"/>
    </location>
</feature>
<dbReference type="PANTHER" id="PTHR42738">
    <property type="entry name" value="HYDROXYMETHYLGLUTARYL-COA LYASE"/>
    <property type="match status" value="1"/>
</dbReference>
<dbReference type="SUPFAM" id="SSF51569">
    <property type="entry name" value="Aldolase"/>
    <property type="match status" value="1"/>
</dbReference>
<accession>A0A2S6C1T0</accession>
<protein>
    <recommendedName>
        <fullName evidence="3">hydroxymethylglutaryl-CoA lyase</fullName>
        <ecNumber evidence="3">4.1.3.4</ecNumber>
    </recommendedName>
</protein>
<dbReference type="Pfam" id="PF00682">
    <property type="entry name" value="HMGL-like"/>
    <property type="match status" value="1"/>
</dbReference>
<evidence type="ECO:0000256" key="5">
    <source>
        <dbReference type="ARBA" id="ARBA00023239"/>
    </source>
</evidence>
<organism evidence="9 10">
    <name type="scientific">Cercospora berteroae</name>
    <dbReference type="NCBI Taxonomy" id="357750"/>
    <lineage>
        <taxon>Eukaryota</taxon>
        <taxon>Fungi</taxon>
        <taxon>Dikarya</taxon>
        <taxon>Ascomycota</taxon>
        <taxon>Pezizomycotina</taxon>
        <taxon>Dothideomycetes</taxon>
        <taxon>Dothideomycetidae</taxon>
        <taxon>Mycosphaerellales</taxon>
        <taxon>Mycosphaerellaceae</taxon>
        <taxon>Cercospora</taxon>
    </lineage>
</organism>
<keyword evidence="5" id="KW-0456">Lyase</keyword>
<evidence type="ECO:0000256" key="4">
    <source>
        <dbReference type="ARBA" id="ARBA00022723"/>
    </source>
</evidence>
<feature type="compositionally biased region" description="Polar residues" evidence="7">
    <location>
        <begin position="148"/>
        <end position="164"/>
    </location>
</feature>
<keyword evidence="4" id="KW-0479">Metal-binding</keyword>
<evidence type="ECO:0000256" key="2">
    <source>
        <dbReference type="ARBA" id="ARBA00009405"/>
    </source>
</evidence>
<evidence type="ECO:0000256" key="3">
    <source>
        <dbReference type="ARBA" id="ARBA00012910"/>
    </source>
</evidence>
<comment type="similarity">
    <text evidence="2">Belongs to the HMG-CoA lyase family.</text>
</comment>
<dbReference type="OrthoDB" id="1905920at2759"/>
<evidence type="ECO:0000256" key="1">
    <source>
        <dbReference type="ARBA" id="ARBA00005143"/>
    </source>
</evidence>
<comment type="pathway">
    <text evidence="1">Metabolic intermediate metabolism; (S)-3-hydroxy-3-methylglutaryl-CoA degradation; acetoacetate from (S)-3-hydroxy-3-methylglutaryl-CoA: step 1/1.</text>
</comment>
<evidence type="ECO:0000313" key="9">
    <source>
        <dbReference type="EMBL" id="PPJ53681.1"/>
    </source>
</evidence>
<comment type="catalytic activity">
    <reaction evidence="6">
        <text>(3S)-3-hydroxy-3-methylglutaryl-CoA = acetoacetate + acetyl-CoA</text>
        <dbReference type="Rhea" id="RHEA:24404"/>
        <dbReference type="ChEBI" id="CHEBI:13705"/>
        <dbReference type="ChEBI" id="CHEBI:43074"/>
        <dbReference type="ChEBI" id="CHEBI:57288"/>
        <dbReference type="EC" id="4.1.3.4"/>
    </reaction>
</comment>
<name>A0A2S6C1T0_9PEZI</name>
<dbReference type="PANTHER" id="PTHR42738:SF7">
    <property type="entry name" value="HYDROXYMETHYLGLUTARYL-COA LYASE"/>
    <property type="match status" value="1"/>
</dbReference>
<evidence type="ECO:0000256" key="6">
    <source>
        <dbReference type="ARBA" id="ARBA00049877"/>
    </source>
</evidence>
<comment type="caution">
    <text evidence="9">The sequence shown here is derived from an EMBL/GenBank/DDBJ whole genome shotgun (WGS) entry which is preliminary data.</text>
</comment>